<accession>A0A834IM62</accession>
<sequence length="130" mass="14940">MFAEDEDETEEDEENEEEPVRCRLLSSDFYDCAPNKYANVFHPMAFVLNSDNIRPIKGPTFLSARRDRRRLGPFLVDAVDRIPAEFVSMQGEMRAGRAYRGPYNANQKVIVWPALFLFSLLVCLPHASCH</sequence>
<keyword evidence="2" id="KW-1133">Transmembrane helix</keyword>
<reference evidence="3" key="1">
    <citation type="submission" date="2020-08" db="EMBL/GenBank/DDBJ databases">
        <title>Genome sequencing and assembly of the red palm weevil Rhynchophorus ferrugineus.</title>
        <authorList>
            <person name="Dias G.B."/>
            <person name="Bergman C.M."/>
            <person name="Manee M."/>
        </authorList>
    </citation>
    <scope>NUCLEOTIDE SEQUENCE</scope>
    <source>
        <strain evidence="3">AA-2017</strain>
        <tissue evidence="3">Whole larva</tissue>
    </source>
</reference>
<keyword evidence="2" id="KW-0812">Transmembrane</keyword>
<gene>
    <name evidence="3" type="ORF">GWI33_006270</name>
</gene>
<dbReference type="Proteomes" id="UP000625711">
    <property type="component" value="Unassembled WGS sequence"/>
</dbReference>
<evidence type="ECO:0000313" key="3">
    <source>
        <dbReference type="EMBL" id="KAF7280225.1"/>
    </source>
</evidence>
<keyword evidence="4" id="KW-1185">Reference proteome</keyword>
<feature type="region of interest" description="Disordered" evidence="1">
    <location>
        <begin position="1"/>
        <end position="20"/>
    </location>
</feature>
<protein>
    <submittedName>
        <fullName evidence="3">Uncharacterized protein</fullName>
    </submittedName>
</protein>
<comment type="caution">
    <text evidence="3">The sequence shown here is derived from an EMBL/GenBank/DDBJ whole genome shotgun (WGS) entry which is preliminary data.</text>
</comment>
<proteinExistence type="predicted"/>
<evidence type="ECO:0000256" key="1">
    <source>
        <dbReference type="SAM" id="MobiDB-lite"/>
    </source>
</evidence>
<feature type="transmembrane region" description="Helical" evidence="2">
    <location>
        <begin position="109"/>
        <end position="127"/>
    </location>
</feature>
<feature type="compositionally biased region" description="Acidic residues" evidence="1">
    <location>
        <begin position="1"/>
        <end position="17"/>
    </location>
</feature>
<keyword evidence="2" id="KW-0472">Membrane</keyword>
<name>A0A834IM62_RHYFE</name>
<evidence type="ECO:0000313" key="4">
    <source>
        <dbReference type="Proteomes" id="UP000625711"/>
    </source>
</evidence>
<evidence type="ECO:0000256" key="2">
    <source>
        <dbReference type="SAM" id="Phobius"/>
    </source>
</evidence>
<dbReference type="AlphaFoldDB" id="A0A834IM62"/>
<organism evidence="3 4">
    <name type="scientific">Rhynchophorus ferrugineus</name>
    <name type="common">Red palm weevil</name>
    <name type="synonym">Curculio ferrugineus</name>
    <dbReference type="NCBI Taxonomy" id="354439"/>
    <lineage>
        <taxon>Eukaryota</taxon>
        <taxon>Metazoa</taxon>
        <taxon>Ecdysozoa</taxon>
        <taxon>Arthropoda</taxon>
        <taxon>Hexapoda</taxon>
        <taxon>Insecta</taxon>
        <taxon>Pterygota</taxon>
        <taxon>Neoptera</taxon>
        <taxon>Endopterygota</taxon>
        <taxon>Coleoptera</taxon>
        <taxon>Polyphaga</taxon>
        <taxon>Cucujiformia</taxon>
        <taxon>Curculionidae</taxon>
        <taxon>Dryophthorinae</taxon>
        <taxon>Rhynchophorus</taxon>
    </lineage>
</organism>
<dbReference type="EMBL" id="JAACXV010000311">
    <property type="protein sequence ID" value="KAF7280225.1"/>
    <property type="molecule type" value="Genomic_DNA"/>
</dbReference>